<protein>
    <recommendedName>
        <fullName evidence="2">DUF1648 domain-containing protein</fullName>
    </recommendedName>
</protein>
<keyword evidence="1" id="KW-1133">Transmembrane helix</keyword>
<feature type="transmembrane region" description="Helical" evidence="1">
    <location>
        <begin position="29"/>
        <end position="48"/>
    </location>
</feature>
<proteinExistence type="predicted"/>
<evidence type="ECO:0000313" key="4">
    <source>
        <dbReference type="Proteomes" id="UP000199249"/>
    </source>
</evidence>
<dbReference type="Pfam" id="PF07853">
    <property type="entry name" value="DUF1648"/>
    <property type="match status" value="1"/>
</dbReference>
<sequence length="120" mass="13455">MSPGSTLCYIHPQLIKIDMQDKAPATPRYSLVMQLLVFLPLACLIVWWPKLPASVPVHFTSEGADYYAHKHMLFIYVLLPALIYHTAPYLDAENQRRSLIRGVALFLSFVLSVTILAAAA</sequence>
<dbReference type="InterPro" id="IPR012867">
    <property type="entry name" value="DUF1648"/>
</dbReference>
<evidence type="ECO:0000256" key="1">
    <source>
        <dbReference type="SAM" id="Phobius"/>
    </source>
</evidence>
<dbReference type="Proteomes" id="UP000199249">
    <property type="component" value="Unassembled WGS sequence"/>
</dbReference>
<reference evidence="4" key="1">
    <citation type="submission" date="2016-10" db="EMBL/GenBank/DDBJ databases">
        <authorList>
            <person name="Varghese N."/>
            <person name="Submissions S."/>
        </authorList>
    </citation>
    <scope>NUCLEOTIDE SEQUENCE [LARGE SCALE GENOMIC DNA]</scope>
    <source>
        <strain evidence="4">CGMCC 1.8975</strain>
    </source>
</reference>
<gene>
    <name evidence="3" type="ORF">SAMN04488069_101402</name>
</gene>
<name>A0A1H3BSA1_9BACT</name>
<evidence type="ECO:0000313" key="3">
    <source>
        <dbReference type="EMBL" id="SDX44803.1"/>
    </source>
</evidence>
<dbReference type="AlphaFoldDB" id="A0A1H3BSA1"/>
<evidence type="ECO:0000259" key="2">
    <source>
        <dbReference type="Pfam" id="PF07853"/>
    </source>
</evidence>
<feature type="transmembrane region" description="Helical" evidence="1">
    <location>
        <begin position="68"/>
        <end position="87"/>
    </location>
</feature>
<keyword evidence="1" id="KW-0472">Membrane</keyword>
<feature type="transmembrane region" description="Helical" evidence="1">
    <location>
        <begin position="99"/>
        <end position="119"/>
    </location>
</feature>
<dbReference type="EMBL" id="FNOV01000001">
    <property type="protein sequence ID" value="SDX44803.1"/>
    <property type="molecule type" value="Genomic_DNA"/>
</dbReference>
<organism evidence="3 4">
    <name type="scientific">Hymenobacter psychrophilus</name>
    <dbReference type="NCBI Taxonomy" id="651662"/>
    <lineage>
        <taxon>Bacteria</taxon>
        <taxon>Pseudomonadati</taxon>
        <taxon>Bacteroidota</taxon>
        <taxon>Cytophagia</taxon>
        <taxon>Cytophagales</taxon>
        <taxon>Hymenobacteraceae</taxon>
        <taxon>Hymenobacter</taxon>
    </lineage>
</organism>
<dbReference type="OrthoDB" id="888908at2"/>
<keyword evidence="4" id="KW-1185">Reference proteome</keyword>
<feature type="domain" description="DUF1648" evidence="2">
    <location>
        <begin position="35"/>
        <end position="82"/>
    </location>
</feature>
<keyword evidence="1" id="KW-0812">Transmembrane</keyword>
<accession>A0A1H3BSA1</accession>